<protein>
    <recommendedName>
        <fullName evidence="3">SpoVT-AbrB domain-containing protein</fullName>
    </recommendedName>
</protein>
<dbReference type="HOGENOM" id="CLU_2332460_0_0_9"/>
<dbReference type="GO" id="GO:0097351">
    <property type="term" value="F:toxin sequestering activity"/>
    <property type="evidence" value="ECO:0007669"/>
    <property type="project" value="InterPro"/>
</dbReference>
<dbReference type="PANTHER" id="PTHR40516:SF1">
    <property type="entry name" value="ANTITOXIN CHPS-RELATED"/>
    <property type="match status" value="1"/>
</dbReference>
<dbReference type="OrthoDB" id="9795766at2"/>
<evidence type="ECO:0000313" key="2">
    <source>
        <dbReference type="Proteomes" id="UP000002512"/>
    </source>
</evidence>
<dbReference type="SUPFAM" id="SSF89447">
    <property type="entry name" value="AbrB/MazE/MraZ-like"/>
    <property type="match status" value="1"/>
</dbReference>
<keyword evidence="2" id="KW-1185">Reference proteome</keyword>
<gene>
    <name evidence="1" type="ordered locus">SMU_1768c</name>
</gene>
<dbReference type="RefSeq" id="WP_002263672.1">
    <property type="nucleotide sequence ID" value="NC_004350.2"/>
</dbReference>
<accession>Q8DSL2</accession>
<dbReference type="InterPro" id="IPR039052">
    <property type="entry name" value="Antitox_PemI-like"/>
</dbReference>
<evidence type="ECO:0000313" key="1">
    <source>
        <dbReference type="EMBL" id="AAN59397.1"/>
    </source>
</evidence>
<dbReference type="STRING" id="210007.SMU_1768c"/>
<dbReference type="SMR" id="Q8DSL2"/>
<proteinExistence type="predicted"/>
<dbReference type="EMBL" id="AE014133">
    <property type="protein sequence ID" value="AAN59397.1"/>
    <property type="molecule type" value="Genomic_DNA"/>
</dbReference>
<dbReference type="Proteomes" id="UP000002512">
    <property type="component" value="Chromosome"/>
</dbReference>
<dbReference type="PANTHER" id="PTHR40516">
    <property type="entry name" value="ANTITOXIN CHPS-RELATED"/>
    <property type="match status" value="1"/>
</dbReference>
<dbReference type="Gene3D" id="2.10.260.10">
    <property type="match status" value="1"/>
</dbReference>
<evidence type="ECO:0008006" key="3">
    <source>
        <dbReference type="Google" id="ProtNLM"/>
    </source>
</evidence>
<dbReference type="GeneID" id="93858808"/>
<organism evidence="1 2">
    <name type="scientific">Streptococcus mutans serotype c (strain ATCC 700610 / UA159)</name>
    <dbReference type="NCBI Taxonomy" id="210007"/>
    <lineage>
        <taxon>Bacteria</taxon>
        <taxon>Bacillati</taxon>
        <taxon>Bacillota</taxon>
        <taxon>Bacilli</taxon>
        <taxon>Lactobacillales</taxon>
        <taxon>Streptococcaceae</taxon>
        <taxon>Streptococcus</taxon>
    </lineage>
</organism>
<sequence>MAVLLEQDRIQLKKWGNSNAFRIPQKLLKSLKFEPDQEFTIKAVDLGGHKQLVIEPLVSQNDQLSLIESLSGILSDSETVDVKDYRSERKEERLKKYESLT</sequence>
<reference evidence="1 2" key="1">
    <citation type="journal article" date="2002" name="Proc. Natl. Acad. Sci. U.S.A.">
        <title>Genome sequence of Streptococcus mutans UA159, a cariogenic dental pathogen.</title>
        <authorList>
            <person name="Ajdic D."/>
            <person name="McShan W.M."/>
            <person name="McLaughlin R.E."/>
            <person name="Savic G."/>
            <person name="Chang J."/>
            <person name="Carson M.B."/>
            <person name="Primeaux C."/>
            <person name="Tian R."/>
            <person name="Kenton S."/>
            <person name="Jia H."/>
            <person name="Lin S."/>
            <person name="Qian Y."/>
            <person name="Li S."/>
            <person name="Zhu H."/>
            <person name="Najar F."/>
            <person name="Lai H."/>
            <person name="White J."/>
            <person name="Roe B.A."/>
            <person name="Ferretti J.J."/>
        </authorList>
    </citation>
    <scope>NUCLEOTIDE SEQUENCE [LARGE SCALE GENOMIC DNA]</scope>
    <source>
        <strain evidence="2">ATCC 700610 / UA159</strain>
    </source>
</reference>
<dbReference type="KEGG" id="smu:SMU_1768c"/>
<dbReference type="InterPro" id="IPR037914">
    <property type="entry name" value="SpoVT-AbrB_sf"/>
</dbReference>
<dbReference type="AlphaFoldDB" id="Q8DSL2"/>
<name>Q8DSL2_STRMU</name>
<dbReference type="PATRIC" id="fig|210007.7.peg.1579"/>